<evidence type="ECO:0000256" key="3">
    <source>
        <dbReference type="ARBA" id="ARBA00023002"/>
    </source>
</evidence>
<dbReference type="PANTHER" id="PTHR47706:SF4">
    <property type="entry name" value="NMRA-LIKE DOMAIN-CONTAINING PROTEIN"/>
    <property type="match status" value="1"/>
</dbReference>
<evidence type="ECO:0000256" key="2">
    <source>
        <dbReference type="ARBA" id="ARBA00022857"/>
    </source>
</evidence>
<keyword evidence="6" id="KW-1185">Reference proteome</keyword>
<dbReference type="GO" id="GO:0016491">
    <property type="term" value="F:oxidoreductase activity"/>
    <property type="evidence" value="ECO:0007669"/>
    <property type="project" value="UniProtKB-KW"/>
</dbReference>
<dbReference type="OrthoDB" id="10000533at2759"/>
<dbReference type="InterPro" id="IPR008030">
    <property type="entry name" value="NmrA-like"/>
</dbReference>
<proteinExistence type="inferred from homology"/>
<protein>
    <submittedName>
        <fullName evidence="5">NmrA-like family protein</fullName>
    </submittedName>
</protein>
<keyword evidence="2" id="KW-0521">NADP</keyword>
<dbReference type="InterPro" id="IPR051609">
    <property type="entry name" value="NmrA/Isoflavone_reductase-like"/>
</dbReference>
<dbReference type="Gene3D" id="3.90.25.10">
    <property type="entry name" value="UDP-galactose 4-epimerase, domain 1"/>
    <property type="match status" value="1"/>
</dbReference>
<feature type="domain" description="NmrA-like" evidence="4">
    <location>
        <begin position="3"/>
        <end position="243"/>
    </location>
</feature>
<reference evidence="5 6" key="1">
    <citation type="journal article" date="2018" name="Mol. Ecol.">
        <title>The obligate alkalophilic soda-lake fungus Sodiomyces alkalinus has shifted to a protein diet.</title>
        <authorList>
            <person name="Grum-Grzhimaylo A.A."/>
            <person name="Falkoski D.L."/>
            <person name="van den Heuvel J."/>
            <person name="Valero-Jimenez C.A."/>
            <person name="Min B."/>
            <person name="Choi I.G."/>
            <person name="Lipzen A."/>
            <person name="Daum C.G."/>
            <person name="Aanen D.K."/>
            <person name="Tsang A."/>
            <person name="Henrissat B."/>
            <person name="Bilanenko E.N."/>
            <person name="de Vries R.P."/>
            <person name="van Kan J.A.L."/>
            <person name="Grigoriev I.V."/>
            <person name="Debets A.J.M."/>
        </authorList>
    </citation>
    <scope>NUCLEOTIDE SEQUENCE [LARGE SCALE GENOMIC DNA]</scope>
    <source>
        <strain evidence="5 6">F11</strain>
    </source>
</reference>
<dbReference type="SUPFAM" id="SSF51735">
    <property type="entry name" value="NAD(P)-binding Rossmann-fold domains"/>
    <property type="match status" value="1"/>
</dbReference>
<dbReference type="AlphaFoldDB" id="A0A3N2PPW4"/>
<dbReference type="RefSeq" id="XP_028464286.1">
    <property type="nucleotide sequence ID" value="XM_028612498.1"/>
</dbReference>
<dbReference type="Proteomes" id="UP000272025">
    <property type="component" value="Unassembled WGS sequence"/>
</dbReference>
<keyword evidence="3" id="KW-0560">Oxidoreductase</keyword>
<gene>
    <name evidence="5" type="ORF">SODALDRAFT_335574</name>
</gene>
<dbReference type="InterPro" id="IPR036291">
    <property type="entry name" value="NAD(P)-bd_dom_sf"/>
</dbReference>
<sequence length="309" mass="33437">MATIAVAGGTGSVGKTIVRQLLADGTHQVIVLGRKPPVVPLLPGAEFLVVGYSDVQGLVNILEGRNVETVISALDVFAPEGSQAQLNLIAASDQSTKTRRFIPSEYAAAPDDGTNEWDVSAFARPAAAALKKTGLQYTRVVVGFLMDYWGMPHIPSDMAPGVWAVDVANKRAAMPGTGNEPLTLTYSVDMAGFIARLLEVDEWPELSIISGSDTTLNELIAIAEKVRGTKFDVVYDSQEKLERNEPTMLVHEAHGGISVEQMRQMNVLFGLATISGRMIVPKENRLNERLPDIRPMTIEELITKAWAGK</sequence>
<dbReference type="Pfam" id="PF05368">
    <property type="entry name" value="NmrA"/>
    <property type="match status" value="1"/>
</dbReference>
<evidence type="ECO:0000256" key="1">
    <source>
        <dbReference type="ARBA" id="ARBA00005725"/>
    </source>
</evidence>
<name>A0A3N2PPW4_SODAK</name>
<comment type="similarity">
    <text evidence="1">Belongs to the NmrA-type oxidoreductase family. Isoflavone reductase subfamily.</text>
</comment>
<evidence type="ECO:0000313" key="6">
    <source>
        <dbReference type="Proteomes" id="UP000272025"/>
    </source>
</evidence>
<dbReference type="Gene3D" id="3.40.50.720">
    <property type="entry name" value="NAD(P)-binding Rossmann-like Domain"/>
    <property type="match status" value="1"/>
</dbReference>
<organism evidence="5 6">
    <name type="scientific">Sodiomyces alkalinus (strain CBS 110278 / VKM F-3762 / F11)</name>
    <name type="common">Alkaliphilic filamentous fungus</name>
    <dbReference type="NCBI Taxonomy" id="1314773"/>
    <lineage>
        <taxon>Eukaryota</taxon>
        <taxon>Fungi</taxon>
        <taxon>Dikarya</taxon>
        <taxon>Ascomycota</taxon>
        <taxon>Pezizomycotina</taxon>
        <taxon>Sordariomycetes</taxon>
        <taxon>Hypocreomycetidae</taxon>
        <taxon>Glomerellales</taxon>
        <taxon>Plectosphaerellaceae</taxon>
        <taxon>Sodiomyces</taxon>
    </lineage>
</organism>
<evidence type="ECO:0000259" key="4">
    <source>
        <dbReference type="Pfam" id="PF05368"/>
    </source>
</evidence>
<accession>A0A3N2PPW4</accession>
<dbReference type="PANTHER" id="PTHR47706">
    <property type="entry name" value="NMRA-LIKE FAMILY PROTEIN"/>
    <property type="match status" value="1"/>
</dbReference>
<dbReference type="GeneID" id="39580976"/>
<dbReference type="EMBL" id="ML119059">
    <property type="protein sequence ID" value="ROT36480.1"/>
    <property type="molecule type" value="Genomic_DNA"/>
</dbReference>
<evidence type="ECO:0000313" key="5">
    <source>
        <dbReference type="EMBL" id="ROT36480.1"/>
    </source>
</evidence>